<comment type="similarity">
    <text evidence="1">Belongs to the PspA/Vipp/IM30 family.</text>
</comment>
<evidence type="ECO:0000313" key="4">
    <source>
        <dbReference type="Proteomes" id="UP001520878"/>
    </source>
</evidence>
<organism evidence="3 4">
    <name type="scientific">Fluctibacter halophilus</name>
    <dbReference type="NCBI Taxonomy" id="226011"/>
    <lineage>
        <taxon>Bacteria</taxon>
        <taxon>Pseudomonadati</taxon>
        <taxon>Pseudomonadota</taxon>
        <taxon>Gammaproteobacteria</taxon>
        <taxon>Alteromonadales</taxon>
        <taxon>Alteromonadaceae</taxon>
        <taxon>Fluctibacter</taxon>
    </lineage>
</organism>
<dbReference type="InterPro" id="IPR007157">
    <property type="entry name" value="PspA_VIPP1"/>
</dbReference>
<keyword evidence="2" id="KW-0175">Coiled coil</keyword>
<sequence>MGMFSRMTDIIQANINAMLDKAEDPHKVIRLMVQEMEETLVEVRSVAARGLADKKELTRKLNKQQQLSDDWQAKAELAMQKGREDLARAALVERQQCQANVQTLNDELSTVEEGLTKLQDDSARLNEKLAEAKAKQKSLQVRKESATVRLKAKSKLNVEKIDDAIARFEHYERRIDDLEAQADAYDLVSSGSTLKDEFAALEANDAVEQELEALRKKVA</sequence>
<evidence type="ECO:0000256" key="2">
    <source>
        <dbReference type="SAM" id="Coils"/>
    </source>
</evidence>
<dbReference type="NCBIfam" id="TIGR02977">
    <property type="entry name" value="phageshock_pspA"/>
    <property type="match status" value="1"/>
</dbReference>
<gene>
    <name evidence="3" type="primary">pspA</name>
    <name evidence="3" type="ORF">LJ739_18405</name>
</gene>
<dbReference type="Pfam" id="PF04012">
    <property type="entry name" value="PspA_IM30"/>
    <property type="match status" value="1"/>
</dbReference>
<dbReference type="PANTHER" id="PTHR31088">
    <property type="entry name" value="MEMBRANE-ASSOCIATED PROTEIN VIPP1, CHLOROPLASTIC"/>
    <property type="match status" value="1"/>
</dbReference>
<reference evidence="3 4" key="1">
    <citation type="submission" date="2021-10" db="EMBL/GenBank/DDBJ databases">
        <title>Draft genome of Aestuariibacter halophilus JC2043.</title>
        <authorList>
            <person name="Emsley S.A."/>
            <person name="Pfannmuller K.M."/>
            <person name="Ushijima B."/>
            <person name="Saw J.H."/>
            <person name="Videau P."/>
        </authorList>
    </citation>
    <scope>NUCLEOTIDE SEQUENCE [LARGE SCALE GENOMIC DNA]</scope>
    <source>
        <strain evidence="3 4">JC2043</strain>
    </source>
</reference>
<feature type="coiled-coil region" evidence="2">
    <location>
        <begin position="54"/>
        <end position="188"/>
    </location>
</feature>
<evidence type="ECO:0000256" key="1">
    <source>
        <dbReference type="ARBA" id="ARBA00043985"/>
    </source>
</evidence>
<dbReference type="RefSeq" id="WP_229162958.1">
    <property type="nucleotide sequence ID" value="NZ_JAJEWP010000008.1"/>
</dbReference>
<keyword evidence="4" id="KW-1185">Reference proteome</keyword>
<comment type="caution">
    <text evidence="3">The sequence shown here is derived from an EMBL/GenBank/DDBJ whole genome shotgun (WGS) entry which is preliminary data.</text>
</comment>
<accession>A0ABS8GCE0</accession>
<dbReference type="EMBL" id="JAJEWP010000008">
    <property type="protein sequence ID" value="MCC2618235.1"/>
    <property type="molecule type" value="Genomic_DNA"/>
</dbReference>
<dbReference type="PANTHER" id="PTHR31088:SF6">
    <property type="entry name" value="PHAGE SHOCK PROTEIN A"/>
    <property type="match status" value="1"/>
</dbReference>
<dbReference type="Proteomes" id="UP001520878">
    <property type="component" value="Unassembled WGS sequence"/>
</dbReference>
<name>A0ABS8GCE0_9ALTE</name>
<proteinExistence type="inferred from homology"/>
<protein>
    <submittedName>
        <fullName evidence="3">Phage shock protein PspA</fullName>
    </submittedName>
</protein>
<evidence type="ECO:0000313" key="3">
    <source>
        <dbReference type="EMBL" id="MCC2618235.1"/>
    </source>
</evidence>
<dbReference type="InterPro" id="IPR014319">
    <property type="entry name" value="Phageshock_PspA"/>
</dbReference>